<dbReference type="Proteomes" id="UP000663090">
    <property type="component" value="Chromosome"/>
</dbReference>
<evidence type="ECO:0000256" key="2">
    <source>
        <dbReference type="ARBA" id="ARBA00023125"/>
    </source>
</evidence>
<accession>A0ABX7MWY9</accession>
<evidence type="ECO:0000313" key="6">
    <source>
        <dbReference type="Proteomes" id="UP000663090"/>
    </source>
</evidence>
<dbReference type="RefSeq" id="WP_206712491.1">
    <property type="nucleotide sequence ID" value="NZ_CP071091.1"/>
</dbReference>
<evidence type="ECO:0000259" key="4">
    <source>
        <dbReference type="PROSITE" id="PS51118"/>
    </source>
</evidence>
<dbReference type="Pfam" id="PF01638">
    <property type="entry name" value="HxlR"/>
    <property type="match status" value="1"/>
</dbReference>
<sequence length="140" mass="15336">MSPGALKMLGRPPLHGRSESCLAVRDILTRVGDKWSVQVVGNLGPGPMRFGELRRAIEGISQRMLTLTLRGLERDGLVTRTVHPTVPPQVDYALTPLGETLLGPVSELSRWAVNHREQIQAARGLYDARPEPSSPVAVRK</sequence>
<keyword evidence="3" id="KW-0804">Transcription</keyword>
<dbReference type="PROSITE" id="PS51118">
    <property type="entry name" value="HTH_HXLR"/>
    <property type="match status" value="1"/>
</dbReference>
<dbReference type="InterPro" id="IPR036388">
    <property type="entry name" value="WH-like_DNA-bd_sf"/>
</dbReference>
<dbReference type="InterPro" id="IPR036390">
    <property type="entry name" value="WH_DNA-bd_sf"/>
</dbReference>
<proteinExistence type="predicted"/>
<name>A0ABX7MWY9_9BACT</name>
<protein>
    <submittedName>
        <fullName evidence="5">Helix-turn-helix transcriptional regulator</fullName>
    </submittedName>
</protein>
<reference evidence="5 6" key="1">
    <citation type="submission" date="2021-02" db="EMBL/GenBank/DDBJ databases">
        <title>De Novo genome assembly of isolated myxobacteria.</title>
        <authorList>
            <person name="Stevens D.C."/>
        </authorList>
    </citation>
    <scope>NUCLEOTIDE SEQUENCE [LARGE SCALE GENOMIC DNA]</scope>
    <source>
        <strain evidence="5 6">SCHIC003</strain>
    </source>
</reference>
<evidence type="ECO:0000256" key="1">
    <source>
        <dbReference type="ARBA" id="ARBA00023015"/>
    </source>
</evidence>
<dbReference type="Gene3D" id="1.10.10.10">
    <property type="entry name" value="Winged helix-like DNA-binding domain superfamily/Winged helix DNA-binding domain"/>
    <property type="match status" value="1"/>
</dbReference>
<organism evidence="5 6">
    <name type="scientific">Myxococcus landrumensis</name>
    <dbReference type="NCBI Taxonomy" id="2813577"/>
    <lineage>
        <taxon>Bacteria</taxon>
        <taxon>Pseudomonadati</taxon>
        <taxon>Myxococcota</taxon>
        <taxon>Myxococcia</taxon>
        <taxon>Myxococcales</taxon>
        <taxon>Cystobacterineae</taxon>
        <taxon>Myxococcaceae</taxon>
        <taxon>Myxococcus</taxon>
    </lineage>
</organism>
<gene>
    <name evidence="5" type="ORF">JY572_19965</name>
</gene>
<keyword evidence="2" id="KW-0238">DNA-binding</keyword>
<keyword evidence="6" id="KW-1185">Reference proteome</keyword>
<dbReference type="PANTHER" id="PTHR33204">
    <property type="entry name" value="TRANSCRIPTIONAL REGULATOR, MARR FAMILY"/>
    <property type="match status" value="1"/>
</dbReference>
<evidence type="ECO:0000313" key="5">
    <source>
        <dbReference type="EMBL" id="QSQ10723.1"/>
    </source>
</evidence>
<dbReference type="PANTHER" id="PTHR33204:SF39">
    <property type="entry name" value="TRANSCRIPTIONAL REGULATORY PROTEIN"/>
    <property type="match status" value="1"/>
</dbReference>
<evidence type="ECO:0000256" key="3">
    <source>
        <dbReference type="ARBA" id="ARBA00023163"/>
    </source>
</evidence>
<keyword evidence="1" id="KW-0805">Transcription regulation</keyword>
<dbReference type="InterPro" id="IPR002577">
    <property type="entry name" value="HTH_HxlR"/>
</dbReference>
<feature type="domain" description="HTH hxlR-type" evidence="4">
    <location>
        <begin position="21"/>
        <end position="120"/>
    </location>
</feature>
<dbReference type="SUPFAM" id="SSF46785">
    <property type="entry name" value="Winged helix' DNA-binding domain"/>
    <property type="match status" value="1"/>
</dbReference>
<dbReference type="EMBL" id="CP071091">
    <property type="protein sequence ID" value="QSQ10723.1"/>
    <property type="molecule type" value="Genomic_DNA"/>
</dbReference>